<dbReference type="Pfam" id="PF06146">
    <property type="entry name" value="PsiE"/>
    <property type="match status" value="1"/>
</dbReference>
<reference evidence="8" key="1">
    <citation type="journal article" date="2019" name="Int. J. Syst. Evol. Microbiol.">
        <title>The Global Catalogue of Microorganisms (GCM) 10K type strain sequencing project: providing services to taxonomists for standard genome sequencing and annotation.</title>
        <authorList>
            <consortium name="The Broad Institute Genomics Platform"/>
            <consortium name="The Broad Institute Genome Sequencing Center for Infectious Disease"/>
            <person name="Wu L."/>
            <person name="Ma J."/>
        </authorList>
    </citation>
    <scope>NUCLEOTIDE SEQUENCE [LARGE SCALE GENOMIC DNA]</scope>
    <source>
        <strain evidence="8">KCTC 19812</strain>
    </source>
</reference>
<accession>A0ABW5B6E9</accession>
<dbReference type="EMBL" id="JBHUIV010000010">
    <property type="protein sequence ID" value="MFD2201049.1"/>
    <property type="molecule type" value="Genomic_DNA"/>
</dbReference>
<organism evidence="7 8">
    <name type="scientific">Shivajiella indica</name>
    <dbReference type="NCBI Taxonomy" id="872115"/>
    <lineage>
        <taxon>Bacteria</taxon>
        <taxon>Pseudomonadati</taxon>
        <taxon>Bacteroidota</taxon>
        <taxon>Cytophagia</taxon>
        <taxon>Cytophagales</taxon>
        <taxon>Cyclobacteriaceae</taxon>
        <taxon>Shivajiella</taxon>
    </lineage>
</organism>
<evidence type="ECO:0000256" key="1">
    <source>
        <dbReference type="ARBA" id="ARBA00004651"/>
    </source>
</evidence>
<comment type="caution">
    <text evidence="7">The sequence shown here is derived from an EMBL/GenBank/DDBJ whole genome shotgun (WGS) entry which is preliminary data.</text>
</comment>
<comment type="subcellular location">
    <subcellularLocation>
        <location evidence="1">Cell membrane</location>
        <topology evidence="1">Multi-pass membrane protein</topology>
    </subcellularLocation>
</comment>
<sequence>MELIASLVEYLKVGSKNYVKVITEIALIATVRHLLAIDFEHMNANVLFGLSALIFVLGLFFLLATKQISFNNGMTTKNENSEENKNG</sequence>
<evidence type="ECO:0000313" key="8">
    <source>
        <dbReference type="Proteomes" id="UP001597414"/>
    </source>
</evidence>
<feature type="transmembrane region" description="Helical" evidence="6">
    <location>
        <begin position="44"/>
        <end position="64"/>
    </location>
</feature>
<dbReference type="Proteomes" id="UP001597414">
    <property type="component" value="Unassembled WGS sequence"/>
</dbReference>
<evidence type="ECO:0000256" key="5">
    <source>
        <dbReference type="ARBA" id="ARBA00023136"/>
    </source>
</evidence>
<keyword evidence="3 6" id="KW-0812">Transmembrane</keyword>
<keyword evidence="5 6" id="KW-0472">Membrane</keyword>
<dbReference type="RefSeq" id="WP_380800939.1">
    <property type="nucleotide sequence ID" value="NZ_JBHUIV010000010.1"/>
</dbReference>
<keyword evidence="8" id="KW-1185">Reference proteome</keyword>
<keyword evidence="4 6" id="KW-1133">Transmembrane helix</keyword>
<name>A0ABW5B6E9_9BACT</name>
<proteinExistence type="predicted"/>
<evidence type="ECO:0000256" key="4">
    <source>
        <dbReference type="ARBA" id="ARBA00022989"/>
    </source>
</evidence>
<evidence type="ECO:0000256" key="2">
    <source>
        <dbReference type="ARBA" id="ARBA00022475"/>
    </source>
</evidence>
<dbReference type="InterPro" id="IPR020948">
    <property type="entry name" value="P_starv_induced_PsiE-like"/>
</dbReference>
<evidence type="ECO:0000256" key="3">
    <source>
        <dbReference type="ARBA" id="ARBA00022692"/>
    </source>
</evidence>
<evidence type="ECO:0000313" key="7">
    <source>
        <dbReference type="EMBL" id="MFD2201049.1"/>
    </source>
</evidence>
<gene>
    <name evidence="7" type="ORF">ACFSKV_05700</name>
</gene>
<evidence type="ECO:0000256" key="6">
    <source>
        <dbReference type="SAM" id="Phobius"/>
    </source>
</evidence>
<keyword evidence="2" id="KW-1003">Cell membrane</keyword>
<protein>
    <submittedName>
        <fullName evidence="7">Phosphate-starvation-inducible PsiE family protein</fullName>
    </submittedName>
</protein>